<comment type="caution">
    <text evidence="2">The sequence shown here is derived from an EMBL/GenBank/DDBJ whole genome shotgun (WGS) entry which is preliminary data.</text>
</comment>
<dbReference type="Gene3D" id="3.60.10.10">
    <property type="entry name" value="Endonuclease/exonuclease/phosphatase"/>
    <property type="match status" value="1"/>
</dbReference>
<reference evidence="2" key="1">
    <citation type="submission" date="2023-06" db="EMBL/GenBank/DDBJ databases">
        <title>Genomic analysis of the entomopathogenic nematode Steinernema hermaphroditum.</title>
        <authorList>
            <person name="Schwarz E.M."/>
            <person name="Heppert J.K."/>
            <person name="Baniya A."/>
            <person name="Schwartz H.T."/>
            <person name="Tan C.-H."/>
            <person name="Antoshechkin I."/>
            <person name="Sternberg P.W."/>
            <person name="Goodrich-Blair H."/>
            <person name="Dillman A.R."/>
        </authorList>
    </citation>
    <scope>NUCLEOTIDE SEQUENCE</scope>
    <source>
        <strain evidence="2">PS9179</strain>
        <tissue evidence="2">Whole animal</tissue>
    </source>
</reference>
<dbReference type="SUPFAM" id="SSF56219">
    <property type="entry name" value="DNase I-like"/>
    <property type="match status" value="1"/>
</dbReference>
<sequence>MKTVVISKNKDDVSSIERRMSRTSMSAEVFTQAGIDQWIRSKNPAVLLLSSVQYVTVQERVRNLCTLVFVVCGEMLNGTGTAATALSSIATKRRIVFLTETVKTNAIDFYKAIRYAINIAMAKCRFKLLNPRSCEALTKLRIFFNHNTCDPCTESPSEELDYIEEALNPRHDVRLSSPDAPSVLRMTSHNAQSIKKPGVFEKIIRDEKKRRNGNAPDALFVCETKLKEGIALEDMKVDDLTYKFHRRDLPTGKAAGGVGLFVRSDLEAKRVDINECRLTTPTEPLQIMAVDVTKDGNTCRLISVYKRPGARTIRYVRKFIHVLTDLVKDQNNFVIAGDFNMHFDTNWLDDGWISTGRGMKINNMLRDFVKNHNFYYEDDNRDVYIRNISVQSEAVADHRDVYFDYYF</sequence>
<feature type="domain" description="Endonuclease/exonuclease/phosphatase" evidence="1">
    <location>
        <begin position="215"/>
        <end position="358"/>
    </location>
</feature>
<keyword evidence="3" id="KW-1185">Reference proteome</keyword>
<organism evidence="2 3">
    <name type="scientific">Steinernema hermaphroditum</name>
    <dbReference type="NCBI Taxonomy" id="289476"/>
    <lineage>
        <taxon>Eukaryota</taxon>
        <taxon>Metazoa</taxon>
        <taxon>Ecdysozoa</taxon>
        <taxon>Nematoda</taxon>
        <taxon>Chromadorea</taxon>
        <taxon>Rhabditida</taxon>
        <taxon>Tylenchina</taxon>
        <taxon>Panagrolaimomorpha</taxon>
        <taxon>Strongyloidoidea</taxon>
        <taxon>Steinernematidae</taxon>
        <taxon>Steinernema</taxon>
    </lineage>
</organism>
<dbReference type="AlphaFoldDB" id="A0AA39LZI6"/>
<name>A0AA39LZI6_9BILA</name>
<dbReference type="InterPro" id="IPR036691">
    <property type="entry name" value="Endo/exonu/phosph_ase_sf"/>
</dbReference>
<dbReference type="EMBL" id="JAUCMV010000002">
    <property type="protein sequence ID" value="KAK0415996.1"/>
    <property type="molecule type" value="Genomic_DNA"/>
</dbReference>
<evidence type="ECO:0000313" key="3">
    <source>
        <dbReference type="Proteomes" id="UP001175271"/>
    </source>
</evidence>
<proteinExistence type="predicted"/>
<protein>
    <recommendedName>
        <fullName evidence="1">Endonuclease/exonuclease/phosphatase domain-containing protein</fullName>
    </recommendedName>
</protein>
<evidence type="ECO:0000313" key="2">
    <source>
        <dbReference type="EMBL" id="KAK0415996.1"/>
    </source>
</evidence>
<accession>A0AA39LZI6</accession>
<dbReference type="InterPro" id="IPR005135">
    <property type="entry name" value="Endo/exonuclease/phosphatase"/>
</dbReference>
<dbReference type="GO" id="GO:0003824">
    <property type="term" value="F:catalytic activity"/>
    <property type="evidence" value="ECO:0007669"/>
    <property type="project" value="InterPro"/>
</dbReference>
<dbReference type="Proteomes" id="UP001175271">
    <property type="component" value="Unassembled WGS sequence"/>
</dbReference>
<gene>
    <name evidence="2" type="ORF">QR680_012239</name>
</gene>
<evidence type="ECO:0000259" key="1">
    <source>
        <dbReference type="Pfam" id="PF03372"/>
    </source>
</evidence>
<dbReference type="Pfam" id="PF03372">
    <property type="entry name" value="Exo_endo_phos"/>
    <property type="match status" value="1"/>
</dbReference>